<dbReference type="EMBL" id="JAEMHM010000005">
    <property type="protein sequence ID" value="MBJ6724588.1"/>
    <property type="molecule type" value="Genomic_DNA"/>
</dbReference>
<evidence type="ECO:0000313" key="1">
    <source>
        <dbReference type="EMBL" id="MBJ6724588.1"/>
    </source>
</evidence>
<proteinExistence type="predicted"/>
<sequence>MNETVAGAKAEEVGLARSVLVGGRMTEKVGGDRTLSVGKDFTTEVGGTSTLRARSILFEADDEIVLRSGPATIALKSSGDILISGRTVQCRGAGDVVLKGGRISEN</sequence>
<accession>A0A8J7J1H5</accession>
<evidence type="ECO:0008006" key="3">
    <source>
        <dbReference type="Google" id="ProtNLM"/>
    </source>
</evidence>
<dbReference type="Proteomes" id="UP000636888">
    <property type="component" value="Unassembled WGS sequence"/>
</dbReference>
<reference evidence="1" key="1">
    <citation type="submission" date="2020-12" db="EMBL/GenBank/DDBJ databases">
        <title>Geomonas sp. Red875, isolated from river sediment.</title>
        <authorList>
            <person name="Xu Z."/>
            <person name="Zhang Z."/>
            <person name="Masuda Y."/>
            <person name="Itoh H."/>
            <person name="Senoo K."/>
        </authorList>
    </citation>
    <scope>NUCLEOTIDE SEQUENCE</scope>
    <source>
        <strain evidence="1">Red875</strain>
    </source>
</reference>
<gene>
    <name evidence="1" type="ORF">JFN93_07710</name>
</gene>
<keyword evidence="2" id="KW-1185">Reference proteome</keyword>
<organism evidence="1 2">
    <name type="scientific">Geomesophilobacter sediminis</name>
    <dbReference type="NCBI Taxonomy" id="2798584"/>
    <lineage>
        <taxon>Bacteria</taxon>
        <taxon>Pseudomonadati</taxon>
        <taxon>Thermodesulfobacteriota</taxon>
        <taxon>Desulfuromonadia</taxon>
        <taxon>Geobacterales</taxon>
        <taxon>Geobacteraceae</taxon>
        <taxon>Geomesophilobacter</taxon>
    </lineage>
</organism>
<dbReference type="AlphaFoldDB" id="A0A8J7J1H5"/>
<comment type="caution">
    <text evidence="1">The sequence shown here is derived from an EMBL/GenBank/DDBJ whole genome shotgun (WGS) entry which is preliminary data.</text>
</comment>
<protein>
    <recommendedName>
        <fullName evidence="3">DUF2345 domain-containing protein</fullName>
    </recommendedName>
</protein>
<dbReference type="RefSeq" id="WP_199383427.1">
    <property type="nucleotide sequence ID" value="NZ_JAEMHM010000005.1"/>
</dbReference>
<dbReference type="SUPFAM" id="SSF69349">
    <property type="entry name" value="Phage fibre proteins"/>
    <property type="match status" value="1"/>
</dbReference>
<evidence type="ECO:0000313" key="2">
    <source>
        <dbReference type="Proteomes" id="UP000636888"/>
    </source>
</evidence>
<name>A0A8J7J1H5_9BACT</name>